<dbReference type="InterPro" id="IPR029045">
    <property type="entry name" value="ClpP/crotonase-like_dom_sf"/>
</dbReference>
<dbReference type="Proteomes" id="UP001058271">
    <property type="component" value="Chromosome"/>
</dbReference>
<dbReference type="InterPro" id="IPR001753">
    <property type="entry name" value="Enoyl-CoA_hydra/iso"/>
</dbReference>
<comment type="similarity">
    <text evidence="1 2">Belongs to the enoyl-CoA hydratase/isomerase family.</text>
</comment>
<dbReference type="PANTHER" id="PTHR11941">
    <property type="entry name" value="ENOYL-COA HYDRATASE-RELATED"/>
    <property type="match status" value="1"/>
</dbReference>
<dbReference type="Gene3D" id="3.90.226.10">
    <property type="entry name" value="2-enoyl-CoA Hydratase, Chain A, domain 1"/>
    <property type="match status" value="1"/>
</dbReference>
<proteinExistence type="inferred from homology"/>
<name>A0ABY5YXK2_9ACTN</name>
<evidence type="ECO:0000256" key="2">
    <source>
        <dbReference type="RuleBase" id="RU003707"/>
    </source>
</evidence>
<dbReference type="PROSITE" id="PS00166">
    <property type="entry name" value="ENOYL_COA_HYDRATASE"/>
    <property type="match status" value="1"/>
</dbReference>
<dbReference type="SUPFAM" id="SSF52096">
    <property type="entry name" value="ClpP/crotonase"/>
    <property type="match status" value="1"/>
</dbReference>
<evidence type="ECO:0000313" key="4">
    <source>
        <dbReference type="Proteomes" id="UP001058271"/>
    </source>
</evidence>
<evidence type="ECO:0000256" key="1">
    <source>
        <dbReference type="ARBA" id="ARBA00005254"/>
    </source>
</evidence>
<dbReference type="EMBL" id="CP073721">
    <property type="protein sequence ID" value="UWZ34262.1"/>
    <property type="molecule type" value="Genomic_DNA"/>
</dbReference>
<gene>
    <name evidence="3" type="ORF">Drose_23825</name>
</gene>
<reference evidence="3" key="1">
    <citation type="submission" date="2021-04" db="EMBL/GenBank/DDBJ databases">
        <title>Biosynthetic gene clusters of Dactylosporangioum roseum.</title>
        <authorList>
            <person name="Hartkoorn R.C."/>
            <person name="Beaudoing E."/>
            <person name="Hot D."/>
            <person name="Moureu S."/>
        </authorList>
    </citation>
    <scope>NUCLEOTIDE SEQUENCE</scope>
    <source>
        <strain evidence="3">NRRL B-16295</strain>
    </source>
</reference>
<sequence length="261" mass="27987">MTAVRFTAEDQVLRIVLDGPGAMNSITPDVVAGLNAALDAAERDRSLRAIVVTGVGRAFSVGMDIDFLGACFADPGGVFVPFIRGYHKLLDRLQDFPVPSIAAVNGLARAGGFELLLACDFVVAADEARVGDIHLGFGMVPGAGASMRAHRKLGDQRARALLLTPTWLTGPRMVQWGLAIAHAPLADLDAEVAKITDSLRGRSRPAIATVKALLNAAGDLPLAEGLRLEREMFSRFLEEVPDMAEGYRAFVEKREPRWGDV</sequence>
<evidence type="ECO:0000313" key="3">
    <source>
        <dbReference type="EMBL" id="UWZ34262.1"/>
    </source>
</evidence>
<dbReference type="PANTHER" id="PTHR11941:SF54">
    <property type="entry name" value="ENOYL-COA HYDRATASE, MITOCHONDRIAL"/>
    <property type="match status" value="1"/>
</dbReference>
<accession>A0ABY5YXK2</accession>
<organism evidence="3 4">
    <name type="scientific">Dactylosporangium roseum</name>
    <dbReference type="NCBI Taxonomy" id="47989"/>
    <lineage>
        <taxon>Bacteria</taxon>
        <taxon>Bacillati</taxon>
        <taxon>Actinomycetota</taxon>
        <taxon>Actinomycetes</taxon>
        <taxon>Micromonosporales</taxon>
        <taxon>Micromonosporaceae</taxon>
        <taxon>Dactylosporangium</taxon>
    </lineage>
</organism>
<dbReference type="Pfam" id="PF00378">
    <property type="entry name" value="ECH_1"/>
    <property type="match status" value="1"/>
</dbReference>
<dbReference type="InterPro" id="IPR018376">
    <property type="entry name" value="Enoyl-CoA_hyd/isom_CS"/>
</dbReference>
<dbReference type="RefSeq" id="WP_260723568.1">
    <property type="nucleotide sequence ID" value="NZ_BAAABS010000025.1"/>
</dbReference>
<protein>
    <submittedName>
        <fullName evidence="3">Enoyl-CoA hydratase/isomerase family protein</fullName>
    </submittedName>
</protein>
<dbReference type="CDD" id="cd06558">
    <property type="entry name" value="crotonase-like"/>
    <property type="match status" value="1"/>
</dbReference>
<keyword evidence="4" id="KW-1185">Reference proteome</keyword>